<dbReference type="EMBL" id="KI392602">
    <property type="protein sequence ID" value="ERN12812.1"/>
    <property type="molecule type" value="Genomic_DNA"/>
</dbReference>
<reference evidence="3" key="1">
    <citation type="journal article" date="2013" name="Science">
        <title>The Amborella genome and the evolution of flowering plants.</title>
        <authorList>
            <consortium name="Amborella Genome Project"/>
        </authorList>
    </citation>
    <scope>NUCLEOTIDE SEQUENCE [LARGE SCALE GENOMIC DNA]</scope>
</reference>
<dbReference type="Proteomes" id="UP000017836">
    <property type="component" value="Unassembled WGS sequence"/>
</dbReference>
<feature type="compositionally biased region" description="Polar residues" evidence="1">
    <location>
        <begin position="77"/>
        <end position="88"/>
    </location>
</feature>
<dbReference type="HOGENOM" id="CLU_1715712_0_0_1"/>
<feature type="region of interest" description="Disordered" evidence="1">
    <location>
        <begin position="38"/>
        <end position="88"/>
    </location>
</feature>
<sequence length="153" mass="17172">MTHVPLNCYRVRLGLEFLPRVHLESGLTLLVAQNRLSEDGPSKAGVPRRHRKNENDKTMLPSKGDYPRHHNLGANGNGTQDLWSQTVSTENQGDKILEAMQMSLKTMKMAPKPLFLETQRKRPKRSTRSPEGREDFLKLHGSSTNDSATDAGL</sequence>
<evidence type="ECO:0000313" key="3">
    <source>
        <dbReference type="Proteomes" id="UP000017836"/>
    </source>
</evidence>
<evidence type="ECO:0000313" key="2">
    <source>
        <dbReference type="EMBL" id="ERN12812.1"/>
    </source>
</evidence>
<dbReference type="Gramene" id="ERN12812">
    <property type="protein sequence ID" value="ERN12812"/>
    <property type="gene ID" value="AMTR_s00180p00021620"/>
</dbReference>
<feature type="compositionally biased region" description="Polar residues" evidence="1">
    <location>
        <begin position="141"/>
        <end position="153"/>
    </location>
</feature>
<name>W1PS24_AMBTC</name>
<accession>W1PS24</accession>
<keyword evidence="3" id="KW-1185">Reference proteome</keyword>
<proteinExistence type="predicted"/>
<dbReference type="AlphaFoldDB" id="W1PS24"/>
<organism evidence="2 3">
    <name type="scientific">Amborella trichopoda</name>
    <dbReference type="NCBI Taxonomy" id="13333"/>
    <lineage>
        <taxon>Eukaryota</taxon>
        <taxon>Viridiplantae</taxon>
        <taxon>Streptophyta</taxon>
        <taxon>Embryophyta</taxon>
        <taxon>Tracheophyta</taxon>
        <taxon>Spermatophyta</taxon>
        <taxon>Magnoliopsida</taxon>
        <taxon>Amborellales</taxon>
        <taxon>Amborellaceae</taxon>
        <taxon>Amborella</taxon>
    </lineage>
</organism>
<protein>
    <submittedName>
        <fullName evidence="2">Uncharacterized protein</fullName>
    </submittedName>
</protein>
<feature type="compositionally biased region" description="Basic and acidic residues" evidence="1">
    <location>
        <begin position="128"/>
        <end position="138"/>
    </location>
</feature>
<feature type="region of interest" description="Disordered" evidence="1">
    <location>
        <begin position="110"/>
        <end position="153"/>
    </location>
</feature>
<gene>
    <name evidence="2" type="ORF">AMTR_s00180p00021620</name>
</gene>
<evidence type="ECO:0000256" key="1">
    <source>
        <dbReference type="SAM" id="MobiDB-lite"/>
    </source>
</evidence>